<feature type="transmembrane region" description="Helical" evidence="1">
    <location>
        <begin position="102"/>
        <end position="122"/>
    </location>
</feature>
<feature type="transmembrane region" description="Helical" evidence="1">
    <location>
        <begin position="38"/>
        <end position="57"/>
    </location>
</feature>
<evidence type="ECO:0000313" key="2">
    <source>
        <dbReference type="EMBL" id="TLU59472.1"/>
    </source>
</evidence>
<protein>
    <recommendedName>
        <fullName evidence="4">DUF4149 domain-containing protein</fullName>
    </recommendedName>
</protein>
<keyword evidence="3" id="KW-1185">Reference proteome</keyword>
<proteinExistence type="predicted"/>
<reference evidence="2 3" key="1">
    <citation type="submission" date="2019-05" db="EMBL/GenBank/DDBJ databases">
        <title>Genome sequences of Thalassotalea litorea 1K03283.</title>
        <authorList>
            <person name="Zhang D."/>
        </authorList>
    </citation>
    <scope>NUCLEOTIDE SEQUENCE [LARGE SCALE GENOMIC DNA]</scope>
    <source>
        <strain evidence="2 3">MCCC 1K03283</strain>
    </source>
</reference>
<name>A0A5R9IHP6_9GAMM</name>
<keyword evidence="1" id="KW-1133">Transmembrane helix</keyword>
<feature type="transmembrane region" description="Helical" evidence="1">
    <location>
        <begin position="6"/>
        <end position="26"/>
    </location>
</feature>
<dbReference type="RefSeq" id="WP_138321820.1">
    <property type="nucleotide sequence ID" value="NZ_VCBC01000029.1"/>
</dbReference>
<keyword evidence="1" id="KW-0472">Membrane</keyword>
<organism evidence="2 3">
    <name type="scientific">Thalassotalea litorea</name>
    <dbReference type="NCBI Taxonomy" id="2020715"/>
    <lineage>
        <taxon>Bacteria</taxon>
        <taxon>Pseudomonadati</taxon>
        <taxon>Pseudomonadota</taxon>
        <taxon>Gammaproteobacteria</taxon>
        <taxon>Alteromonadales</taxon>
        <taxon>Colwelliaceae</taxon>
        <taxon>Thalassotalea</taxon>
    </lineage>
</organism>
<dbReference type="OrthoDB" id="6401267at2"/>
<dbReference type="AlphaFoldDB" id="A0A5R9IHP6"/>
<keyword evidence="1" id="KW-0812">Transmembrane</keyword>
<gene>
    <name evidence="2" type="ORF">FE810_16855</name>
</gene>
<feature type="transmembrane region" description="Helical" evidence="1">
    <location>
        <begin position="63"/>
        <end position="82"/>
    </location>
</feature>
<sequence>MSFIITLFATCSLVIGIIGLLKPVVLTNAIEKHYRRPGVHYISIMLRVIIGLGLVVMADDTRAPIVIELMAWLIIGSAIFDAIKGRQNHINMFEWLLKYQHLIFRVIAGTIVALAGFLLVVIY</sequence>
<evidence type="ECO:0008006" key="4">
    <source>
        <dbReference type="Google" id="ProtNLM"/>
    </source>
</evidence>
<accession>A0A5R9IHP6</accession>
<evidence type="ECO:0000256" key="1">
    <source>
        <dbReference type="SAM" id="Phobius"/>
    </source>
</evidence>
<comment type="caution">
    <text evidence="2">The sequence shown here is derived from an EMBL/GenBank/DDBJ whole genome shotgun (WGS) entry which is preliminary data.</text>
</comment>
<dbReference type="Proteomes" id="UP000307790">
    <property type="component" value="Unassembled WGS sequence"/>
</dbReference>
<evidence type="ECO:0000313" key="3">
    <source>
        <dbReference type="Proteomes" id="UP000307790"/>
    </source>
</evidence>
<dbReference type="EMBL" id="VCBC01000029">
    <property type="protein sequence ID" value="TLU59472.1"/>
    <property type="molecule type" value="Genomic_DNA"/>
</dbReference>